<dbReference type="OrthoDB" id="2040154at2"/>
<dbReference type="STRING" id="29364.SAMN04487772_11041"/>
<gene>
    <name evidence="2" type="ORF">SAMN04487772_11041</name>
</gene>
<keyword evidence="3" id="KW-1185">Reference proteome</keyword>
<dbReference type="PANTHER" id="PTHR39161">
    <property type="entry name" value="ADAPTER PROTEIN MECA"/>
    <property type="match status" value="1"/>
</dbReference>
<dbReference type="PANTHER" id="PTHR39161:SF1">
    <property type="entry name" value="ADAPTER PROTEIN MECA 1"/>
    <property type="match status" value="1"/>
</dbReference>
<proteinExistence type="inferred from homology"/>
<protein>
    <submittedName>
        <fullName evidence="2">Negative regulator of genetic competence, sporulation and motility</fullName>
    </submittedName>
</protein>
<name>A0A1I0CJ71_9FIRM</name>
<reference evidence="2 3" key="1">
    <citation type="submission" date="2016-10" db="EMBL/GenBank/DDBJ databases">
        <authorList>
            <person name="de Groot N.N."/>
        </authorList>
    </citation>
    <scope>NUCLEOTIDE SEQUENCE [LARGE SCALE GENOMIC DNA]</scope>
    <source>
        <strain evidence="2 3">DSM 1801</strain>
    </source>
</reference>
<accession>A0A1I0CJ71</accession>
<dbReference type="EMBL" id="FOHN01000010">
    <property type="protein sequence ID" value="SET19653.1"/>
    <property type="molecule type" value="Genomic_DNA"/>
</dbReference>
<dbReference type="Proteomes" id="UP000199800">
    <property type="component" value="Unassembled WGS sequence"/>
</dbReference>
<dbReference type="AlphaFoldDB" id="A0A1I0CJ71"/>
<dbReference type="Gene3D" id="3.30.70.1950">
    <property type="match status" value="1"/>
</dbReference>
<evidence type="ECO:0000313" key="3">
    <source>
        <dbReference type="Proteomes" id="UP000199800"/>
    </source>
</evidence>
<sequence>MIFRRVNEHMLRCMIKEEEIIEMGFDLEDICRNQERATEFMKLVLEKGNEEGFEMSENITAVQAAFLPDHQIVLSFTEHHVEEMVDRTIQSLLKAFGLGVLNGMNQDKNSSESGSAEEDLLKECIEEAAASNEVSGAETIEAASEEEEKAEHPVIPLAYIVEFPDLDTVEQFCKACPSVPGTLYKQKERYFLVAQLTDAEDSVKKTFFMLAGEFAQGLKKESLQSGFLAEHGDVLIKENPMEVLKLL</sequence>
<dbReference type="InterPro" id="IPR008681">
    <property type="entry name" value="Neg-reg_MecA"/>
</dbReference>
<organism evidence="2 3">
    <name type="scientific">[Clostridium] polysaccharolyticum</name>
    <dbReference type="NCBI Taxonomy" id="29364"/>
    <lineage>
        <taxon>Bacteria</taxon>
        <taxon>Bacillati</taxon>
        <taxon>Bacillota</taxon>
        <taxon>Clostridia</taxon>
        <taxon>Lachnospirales</taxon>
        <taxon>Lachnospiraceae</taxon>
    </lineage>
</organism>
<dbReference type="RefSeq" id="WP_143066347.1">
    <property type="nucleotide sequence ID" value="NZ_FOHN01000010.1"/>
</dbReference>
<evidence type="ECO:0000313" key="2">
    <source>
        <dbReference type="EMBL" id="SET19653.1"/>
    </source>
</evidence>
<comment type="similarity">
    <text evidence="1">Belongs to the MecA family.</text>
</comment>
<dbReference type="Pfam" id="PF05389">
    <property type="entry name" value="MecA"/>
    <property type="match status" value="1"/>
</dbReference>
<evidence type="ECO:0000256" key="1">
    <source>
        <dbReference type="ARBA" id="ARBA00005397"/>
    </source>
</evidence>
<dbReference type="InterPro" id="IPR038471">
    <property type="entry name" value="MecA_C_sf"/>
</dbReference>